<name>A0A1M6NER6_9FLAO</name>
<organism evidence="1 2">
    <name type="scientific">Maribacter aquivivus</name>
    <dbReference type="NCBI Taxonomy" id="228958"/>
    <lineage>
        <taxon>Bacteria</taxon>
        <taxon>Pseudomonadati</taxon>
        <taxon>Bacteroidota</taxon>
        <taxon>Flavobacteriia</taxon>
        <taxon>Flavobacteriales</taxon>
        <taxon>Flavobacteriaceae</taxon>
        <taxon>Maribacter</taxon>
    </lineage>
</organism>
<dbReference type="AlphaFoldDB" id="A0A1M6NER6"/>
<dbReference type="EMBL" id="FQZX01000001">
    <property type="protein sequence ID" value="SHJ94200.1"/>
    <property type="molecule type" value="Genomic_DNA"/>
</dbReference>
<dbReference type="Proteomes" id="UP000184314">
    <property type="component" value="Unassembled WGS sequence"/>
</dbReference>
<keyword evidence="2" id="KW-1185">Reference proteome</keyword>
<evidence type="ECO:0000313" key="1">
    <source>
        <dbReference type="EMBL" id="SHJ94200.1"/>
    </source>
</evidence>
<reference evidence="2" key="1">
    <citation type="submission" date="2016-11" db="EMBL/GenBank/DDBJ databases">
        <authorList>
            <person name="Varghese N."/>
            <person name="Submissions S."/>
        </authorList>
    </citation>
    <scope>NUCLEOTIDE SEQUENCE [LARGE SCALE GENOMIC DNA]</scope>
    <source>
        <strain evidence="2">DSM 16478</strain>
    </source>
</reference>
<dbReference type="RefSeq" id="WP_073243552.1">
    <property type="nucleotide sequence ID" value="NZ_FQZX01000001.1"/>
</dbReference>
<evidence type="ECO:0008006" key="3">
    <source>
        <dbReference type="Google" id="ProtNLM"/>
    </source>
</evidence>
<dbReference type="Pfam" id="PF07606">
    <property type="entry name" value="DUF1569"/>
    <property type="match status" value="1"/>
</dbReference>
<dbReference type="InterPro" id="IPR011463">
    <property type="entry name" value="DUF1569"/>
</dbReference>
<dbReference type="OrthoDB" id="2599194at2"/>
<evidence type="ECO:0000313" key="2">
    <source>
        <dbReference type="Proteomes" id="UP000184314"/>
    </source>
</evidence>
<protein>
    <recommendedName>
        <fullName evidence="3">DUF1569 domain-containing protein</fullName>
    </recommendedName>
</protein>
<proteinExistence type="predicted"/>
<sequence>MKSIFEKNTNSELIERVQTLKESDNAQWGKMDPYQMLKHCTLGEELFQGKKEYKRLFIGRLFGGMALKGIMKNELPMKKNQPTHPEFKISGTGDFNNEKEKWIGLLNDYNGYSSTNFIHPFFGKMTNDEIGIFVYKHTDHHLKQFGR</sequence>
<accession>A0A1M6NER6</accession>
<dbReference type="InterPro" id="IPR034660">
    <property type="entry name" value="DinB/YfiT-like"/>
</dbReference>
<dbReference type="STRING" id="228958.SAMN04488007_2028"/>
<dbReference type="Gene3D" id="1.20.120.450">
    <property type="entry name" value="dinb family like domain"/>
    <property type="match status" value="1"/>
</dbReference>
<gene>
    <name evidence="1" type="ORF">SAMN04488007_2028</name>
</gene>